<protein>
    <submittedName>
        <fullName evidence="1">Uncharacterized protein</fullName>
    </submittedName>
</protein>
<evidence type="ECO:0000313" key="2">
    <source>
        <dbReference type="Proteomes" id="UP000004431"/>
    </source>
</evidence>
<name>A0ABP2J1H3_9ACTN</name>
<keyword evidence="2" id="KW-1185">Reference proteome</keyword>
<dbReference type="EMBL" id="AEDQ01000027">
    <property type="protein sequence ID" value="EFL43944.1"/>
    <property type="molecule type" value="Genomic_DNA"/>
</dbReference>
<sequence>MRAAAVAPESRCIALRRAASHCTARAAAPQSVHNCACGRYQFMELWCAGIIGCCLCVRTKIDNNGNHWLT</sequence>
<comment type="caution">
    <text evidence="1">The sequence shown here is derived from an EMBL/GenBank/DDBJ whole genome shotgun (WGS) entry which is preliminary data.</text>
</comment>
<gene>
    <name evidence="1" type="ORF">HMPREF9248_0240</name>
</gene>
<evidence type="ECO:0000313" key="1">
    <source>
        <dbReference type="EMBL" id="EFL43944.1"/>
    </source>
</evidence>
<proteinExistence type="predicted"/>
<accession>A0ABP2J1H3</accession>
<reference evidence="1 2" key="1">
    <citation type="submission" date="2010-08" db="EMBL/GenBank/DDBJ databases">
        <authorList>
            <person name="Durkin A.S."/>
            <person name="Madupu R."/>
            <person name="Torralba M."/>
            <person name="Gillis M."/>
            <person name="Methe B."/>
            <person name="Sutton G."/>
            <person name="Nelson K.E."/>
        </authorList>
    </citation>
    <scope>NUCLEOTIDE SEQUENCE [LARGE SCALE GENOMIC DNA]</scope>
    <source>
        <strain evidence="1 2">PB189-T1-4</strain>
    </source>
</reference>
<dbReference type="Proteomes" id="UP000004431">
    <property type="component" value="Unassembled WGS sequence"/>
</dbReference>
<organism evidence="1 2">
    <name type="scientific">Fannyhessea vaginae PB189-T1-4</name>
    <dbReference type="NCBI Taxonomy" id="866774"/>
    <lineage>
        <taxon>Bacteria</taxon>
        <taxon>Bacillati</taxon>
        <taxon>Actinomycetota</taxon>
        <taxon>Coriobacteriia</taxon>
        <taxon>Coriobacteriales</taxon>
        <taxon>Atopobiaceae</taxon>
        <taxon>Fannyhessea</taxon>
    </lineage>
</organism>